<evidence type="ECO:0000256" key="4">
    <source>
        <dbReference type="ARBA" id="ARBA00004659"/>
    </source>
</evidence>
<keyword evidence="9 12" id="KW-0328">Glycosyltransferase</keyword>
<reference evidence="14" key="1">
    <citation type="submission" date="2020-11" db="EMBL/GenBank/DDBJ databases">
        <title>Halonatronomonas betainensis gen. nov., sp. nov. a novel haloalkaliphilic representative of the family Halanaerobiacae capable of betaine degradation.</title>
        <authorList>
            <person name="Boltyanskaya Y."/>
            <person name="Kevbrin V."/>
            <person name="Detkova E."/>
            <person name="Grouzdev D.S."/>
            <person name="Koziaeva V."/>
            <person name="Zhilina T."/>
        </authorList>
    </citation>
    <scope>NUCLEOTIDE SEQUENCE</scope>
    <source>
        <strain evidence="14">Z-7014</strain>
    </source>
</reference>
<dbReference type="PANTHER" id="PTHR32315:SF3">
    <property type="entry name" value="ADENINE PHOSPHORIBOSYLTRANSFERASE"/>
    <property type="match status" value="1"/>
</dbReference>
<proteinExistence type="inferred from homology"/>
<dbReference type="InterPro" id="IPR029057">
    <property type="entry name" value="PRTase-like"/>
</dbReference>
<evidence type="ECO:0000256" key="8">
    <source>
        <dbReference type="ARBA" id="ARBA00022490"/>
    </source>
</evidence>
<evidence type="ECO:0000256" key="2">
    <source>
        <dbReference type="ARBA" id="ARBA00003968"/>
    </source>
</evidence>
<keyword evidence="10 12" id="KW-0808">Transferase</keyword>
<comment type="subcellular location">
    <subcellularLocation>
        <location evidence="3 12">Cytoplasm</location>
    </subcellularLocation>
</comment>
<dbReference type="GO" id="GO:0005737">
    <property type="term" value="C:cytoplasm"/>
    <property type="evidence" value="ECO:0007669"/>
    <property type="project" value="UniProtKB-SubCell"/>
</dbReference>
<comment type="caution">
    <text evidence="14">The sequence shown here is derived from an EMBL/GenBank/DDBJ whole genome shotgun (WGS) entry which is preliminary data.</text>
</comment>
<dbReference type="PANTHER" id="PTHR32315">
    <property type="entry name" value="ADENINE PHOSPHORIBOSYLTRANSFERASE"/>
    <property type="match status" value="1"/>
</dbReference>
<gene>
    <name evidence="12" type="primary">apt</name>
    <name evidence="14" type="ORF">I0Q91_03065</name>
</gene>
<evidence type="ECO:0000256" key="3">
    <source>
        <dbReference type="ARBA" id="ARBA00004496"/>
    </source>
</evidence>
<evidence type="ECO:0000313" key="14">
    <source>
        <dbReference type="EMBL" id="MBF8436049.1"/>
    </source>
</evidence>
<dbReference type="InterPro" id="IPR000836">
    <property type="entry name" value="PRTase_dom"/>
</dbReference>
<accession>A0A931F948</accession>
<dbReference type="GO" id="GO:0003999">
    <property type="term" value="F:adenine phosphoribosyltransferase activity"/>
    <property type="evidence" value="ECO:0007669"/>
    <property type="project" value="UniProtKB-UniRule"/>
</dbReference>
<evidence type="ECO:0000256" key="7">
    <source>
        <dbReference type="ARBA" id="ARBA00011893"/>
    </source>
</evidence>
<dbReference type="EC" id="2.4.2.7" evidence="7 12"/>
<evidence type="ECO:0000256" key="12">
    <source>
        <dbReference type="HAMAP-Rule" id="MF_00004"/>
    </source>
</evidence>
<dbReference type="GO" id="GO:0006168">
    <property type="term" value="P:adenine salvage"/>
    <property type="evidence" value="ECO:0007669"/>
    <property type="project" value="InterPro"/>
</dbReference>
<comment type="similarity">
    <text evidence="5 12">Belongs to the purine/pyrimidine phosphoribosyltransferase family.</text>
</comment>
<dbReference type="Gene3D" id="3.40.50.2020">
    <property type="match status" value="1"/>
</dbReference>
<dbReference type="AlphaFoldDB" id="A0A931F948"/>
<evidence type="ECO:0000256" key="9">
    <source>
        <dbReference type="ARBA" id="ARBA00022676"/>
    </source>
</evidence>
<dbReference type="EMBL" id="JADPIE010000001">
    <property type="protein sequence ID" value="MBF8436049.1"/>
    <property type="molecule type" value="Genomic_DNA"/>
</dbReference>
<dbReference type="InterPro" id="IPR050054">
    <property type="entry name" value="UPRTase/APRTase"/>
</dbReference>
<evidence type="ECO:0000256" key="6">
    <source>
        <dbReference type="ARBA" id="ARBA00011738"/>
    </source>
</evidence>
<comment type="subunit">
    <text evidence="6 12">Homodimer.</text>
</comment>
<comment type="pathway">
    <text evidence="4 12">Purine metabolism; AMP biosynthesis via salvage pathway; AMP from adenine: step 1/1.</text>
</comment>
<dbReference type="Proteomes" id="UP000621436">
    <property type="component" value="Unassembled WGS sequence"/>
</dbReference>
<dbReference type="NCBIfam" id="TIGR01090">
    <property type="entry name" value="apt"/>
    <property type="match status" value="1"/>
</dbReference>
<dbReference type="FunFam" id="3.40.50.2020:FF:000004">
    <property type="entry name" value="Adenine phosphoribosyltransferase"/>
    <property type="match status" value="1"/>
</dbReference>
<dbReference type="SUPFAM" id="SSF53271">
    <property type="entry name" value="PRTase-like"/>
    <property type="match status" value="1"/>
</dbReference>
<evidence type="ECO:0000256" key="5">
    <source>
        <dbReference type="ARBA" id="ARBA00008391"/>
    </source>
</evidence>
<name>A0A931F948_9FIRM</name>
<evidence type="ECO:0000259" key="13">
    <source>
        <dbReference type="Pfam" id="PF00156"/>
    </source>
</evidence>
<dbReference type="HAMAP" id="MF_00004">
    <property type="entry name" value="Aden_phosphoribosyltr"/>
    <property type="match status" value="1"/>
</dbReference>
<evidence type="ECO:0000256" key="10">
    <source>
        <dbReference type="ARBA" id="ARBA00022679"/>
    </source>
</evidence>
<organism evidence="14 15">
    <name type="scientific">Halonatronomonas betaini</name>
    <dbReference type="NCBI Taxonomy" id="2778430"/>
    <lineage>
        <taxon>Bacteria</taxon>
        <taxon>Bacillati</taxon>
        <taxon>Bacillota</taxon>
        <taxon>Clostridia</taxon>
        <taxon>Halanaerobiales</taxon>
        <taxon>Halarsenatibacteraceae</taxon>
        <taxon>Halonatronomonas</taxon>
    </lineage>
</organism>
<dbReference type="RefSeq" id="WP_270452797.1">
    <property type="nucleotide sequence ID" value="NZ_JADPIE010000001.1"/>
</dbReference>
<dbReference type="GO" id="GO:0006166">
    <property type="term" value="P:purine ribonucleoside salvage"/>
    <property type="evidence" value="ECO:0007669"/>
    <property type="project" value="UniProtKB-UniRule"/>
</dbReference>
<dbReference type="NCBIfam" id="NF002633">
    <property type="entry name" value="PRK02304.1-2"/>
    <property type="match status" value="1"/>
</dbReference>
<dbReference type="CDD" id="cd06223">
    <property type="entry name" value="PRTases_typeI"/>
    <property type="match status" value="1"/>
</dbReference>
<evidence type="ECO:0000256" key="1">
    <source>
        <dbReference type="ARBA" id="ARBA00000868"/>
    </source>
</evidence>
<dbReference type="NCBIfam" id="NF002634">
    <property type="entry name" value="PRK02304.1-3"/>
    <property type="match status" value="1"/>
</dbReference>
<evidence type="ECO:0000256" key="11">
    <source>
        <dbReference type="ARBA" id="ARBA00022726"/>
    </source>
</evidence>
<dbReference type="GO" id="GO:0016208">
    <property type="term" value="F:AMP binding"/>
    <property type="evidence" value="ECO:0007669"/>
    <property type="project" value="TreeGrafter"/>
</dbReference>
<dbReference type="InterPro" id="IPR005764">
    <property type="entry name" value="Ade_phspho_trans"/>
</dbReference>
<dbReference type="NCBIfam" id="NF002636">
    <property type="entry name" value="PRK02304.1-5"/>
    <property type="match status" value="1"/>
</dbReference>
<protein>
    <recommendedName>
        <fullName evidence="7 12">Adenine phosphoribosyltransferase</fullName>
        <shortName evidence="12">APRT</shortName>
        <ecNumber evidence="7 12">2.4.2.7</ecNumber>
    </recommendedName>
</protein>
<comment type="function">
    <text evidence="2 12">Catalyzes a salvage reaction resulting in the formation of AMP, that is energically less costly than de novo synthesis.</text>
</comment>
<evidence type="ECO:0000313" key="15">
    <source>
        <dbReference type="Proteomes" id="UP000621436"/>
    </source>
</evidence>
<keyword evidence="8 12" id="KW-0963">Cytoplasm</keyword>
<dbReference type="GO" id="GO:0044209">
    <property type="term" value="P:AMP salvage"/>
    <property type="evidence" value="ECO:0007669"/>
    <property type="project" value="UniProtKB-UniRule"/>
</dbReference>
<keyword evidence="11 12" id="KW-0660">Purine salvage</keyword>
<sequence>MNIEEFIREIPDFPKEGILFKDITPILHNPETYNYVIDKMVEYYSDFEIDYVAAIEARGFLFGPQIAMRLNKGFIPIRKPGKLPAEVISAEYELEYGTNTIEIHKDAVKPGDKILLIDDLLATGGTTRAAINLIEKLEGEVVGIGFLLELLALEGRAELKGYDIYSLISD</sequence>
<dbReference type="GO" id="GO:0002055">
    <property type="term" value="F:adenine binding"/>
    <property type="evidence" value="ECO:0007669"/>
    <property type="project" value="TreeGrafter"/>
</dbReference>
<comment type="catalytic activity">
    <reaction evidence="1 12">
        <text>AMP + diphosphate = 5-phospho-alpha-D-ribose 1-diphosphate + adenine</text>
        <dbReference type="Rhea" id="RHEA:16609"/>
        <dbReference type="ChEBI" id="CHEBI:16708"/>
        <dbReference type="ChEBI" id="CHEBI:33019"/>
        <dbReference type="ChEBI" id="CHEBI:58017"/>
        <dbReference type="ChEBI" id="CHEBI:456215"/>
        <dbReference type="EC" id="2.4.2.7"/>
    </reaction>
</comment>
<feature type="domain" description="Phosphoribosyltransferase" evidence="13">
    <location>
        <begin position="26"/>
        <end position="148"/>
    </location>
</feature>
<dbReference type="Pfam" id="PF00156">
    <property type="entry name" value="Pribosyltran"/>
    <property type="match status" value="1"/>
</dbReference>
<keyword evidence="15" id="KW-1185">Reference proteome</keyword>